<evidence type="ECO:0000259" key="6">
    <source>
        <dbReference type="Pfam" id="PF08281"/>
    </source>
</evidence>
<accession>A0ABU1NTE9</accession>
<dbReference type="InterPro" id="IPR036388">
    <property type="entry name" value="WH-like_DNA-bd_sf"/>
</dbReference>
<dbReference type="InterPro" id="IPR014284">
    <property type="entry name" value="RNA_pol_sigma-70_dom"/>
</dbReference>
<keyword evidence="3" id="KW-0731">Sigma factor</keyword>
<evidence type="ECO:0000256" key="4">
    <source>
        <dbReference type="ARBA" id="ARBA00023163"/>
    </source>
</evidence>
<reference evidence="7 8" key="1">
    <citation type="submission" date="2023-07" db="EMBL/GenBank/DDBJ databases">
        <title>Sorghum-associated microbial communities from plants grown in Nebraska, USA.</title>
        <authorList>
            <person name="Schachtman D."/>
        </authorList>
    </citation>
    <scope>NUCLEOTIDE SEQUENCE [LARGE SCALE GENOMIC DNA]</scope>
    <source>
        <strain evidence="7 8">CC258</strain>
    </source>
</reference>
<feature type="domain" description="RNA polymerase sigma factor 70 region 4 type 2" evidence="6">
    <location>
        <begin position="132"/>
        <end position="184"/>
    </location>
</feature>
<sequence length="196" mass="22535">MPTKTVSSFLQSNKYENGKEGFWLDTKEWVAAAKAGKEEAFLALLETRKERLFRIAIGYLHNETDALDAVQETVCRAFQNLKKLKQPEYFDTWLVRILLNACADEYRRKRKMAYTGKESKGTGFEDTSDTRVSLRQAVDQLPPEQKEIIILKYYQQFTLSEVAALLECPEGTVKTRLHKALVKLRKTLGEEVTCFA</sequence>
<dbReference type="SUPFAM" id="SSF88659">
    <property type="entry name" value="Sigma3 and sigma4 domains of RNA polymerase sigma factors"/>
    <property type="match status" value="1"/>
</dbReference>
<dbReference type="EMBL" id="JAVDSB010000001">
    <property type="protein sequence ID" value="MDR6550262.1"/>
    <property type="molecule type" value="Genomic_DNA"/>
</dbReference>
<dbReference type="InterPro" id="IPR007627">
    <property type="entry name" value="RNA_pol_sigma70_r2"/>
</dbReference>
<keyword evidence="2" id="KW-0805">Transcription regulation</keyword>
<keyword evidence="4" id="KW-0804">Transcription</keyword>
<comment type="similarity">
    <text evidence="1">Belongs to the sigma-70 factor family. ECF subfamily.</text>
</comment>
<gene>
    <name evidence="7" type="ORF">J2736_001445</name>
</gene>
<evidence type="ECO:0000259" key="5">
    <source>
        <dbReference type="Pfam" id="PF04542"/>
    </source>
</evidence>
<name>A0ABU1NTE9_9BACL</name>
<evidence type="ECO:0000256" key="2">
    <source>
        <dbReference type="ARBA" id="ARBA00023015"/>
    </source>
</evidence>
<dbReference type="SUPFAM" id="SSF88946">
    <property type="entry name" value="Sigma2 domain of RNA polymerase sigma factors"/>
    <property type="match status" value="1"/>
</dbReference>
<protein>
    <submittedName>
        <fullName evidence="7">RNA polymerase sigma-70 factor (ECF subfamily)</fullName>
    </submittedName>
</protein>
<organism evidence="7 8">
    <name type="scientific">Paenibacillus qinlingensis</name>
    <dbReference type="NCBI Taxonomy" id="1837343"/>
    <lineage>
        <taxon>Bacteria</taxon>
        <taxon>Bacillati</taxon>
        <taxon>Bacillota</taxon>
        <taxon>Bacilli</taxon>
        <taxon>Bacillales</taxon>
        <taxon>Paenibacillaceae</taxon>
        <taxon>Paenibacillus</taxon>
    </lineage>
</organism>
<dbReference type="CDD" id="cd06171">
    <property type="entry name" value="Sigma70_r4"/>
    <property type="match status" value="1"/>
</dbReference>
<dbReference type="Pfam" id="PF08281">
    <property type="entry name" value="Sigma70_r4_2"/>
    <property type="match status" value="1"/>
</dbReference>
<evidence type="ECO:0000313" key="7">
    <source>
        <dbReference type="EMBL" id="MDR6550262.1"/>
    </source>
</evidence>
<dbReference type="Proteomes" id="UP001267290">
    <property type="component" value="Unassembled WGS sequence"/>
</dbReference>
<dbReference type="InterPro" id="IPR039425">
    <property type="entry name" value="RNA_pol_sigma-70-like"/>
</dbReference>
<dbReference type="Gene3D" id="1.10.10.10">
    <property type="entry name" value="Winged helix-like DNA-binding domain superfamily/Winged helix DNA-binding domain"/>
    <property type="match status" value="1"/>
</dbReference>
<dbReference type="NCBIfam" id="TIGR02937">
    <property type="entry name" value="sigma70-ECF"/>
    <property type="match status" value="1"/>
</dbReference>
<evidence type="ECO:0000256" key="3">
    <source>
        <dbReference type="ARBA" id="ARBA00023082"/>
    </source>
</evidence>
<evidence type="ECO:0000313" key="8">
    <source>
        <dbReference type="Proteomes" id="UP001267290"/>
    </source>
</evidence>
<dbReference type="InterPro" id="IPR013324">
    <property type="entry name" value="RNA_pol_sigma_r3/r4-like"/>
</dbReference>
<dbReference type="Gene3D" id="1.10.1740.10">
    <property type="match status" value="1"/>
</dbReference>
<keyword evidence="8" id="KW-1185">Reference proteome</keyword>
<proteinExistence type="inferred from homology"/>
<dbReference type="InterPro" id="IPR013249">
    <property type="entry name" value="RNA_pol_sigma70_r4_t2"/>
</dbReference>
<dbReference type="PANTHER" id="PTHR43133">
    <property type="entry name" value="RNA POLYMERASE ECF-TYPE SIGMA FACTO"/>
    <property type="match status" value="1"/>
</dbReference>
<dbReference type="InterPro" id="IPR013325">
    <property type="entry name" value="RNA_pol_sigma_r2"/>
</dbReference>
<feature type="domain" description="RNA polymerase sigma-70 region 2" evidence="5">
    <location>
        <begin position="46"/>
        <end position="111"/>
    </location>
</feature>
<dbReference type="Pfam" id="PF04542">
    <property type="entry name" value="Sigma70_r2"/>
    <property type="match status" value="1"/>
</dbReference>
<dbReference type="PANTHER" id="PTHR43133:SF51">
    <property type="entry name" value="RNA POLYMERASE SIGMA FACTOR"/>
    <property type="match status" value="1"/>
</dbReference>
<comment type="caution">
    <text evidence="7">The sequence shown here is derived from an EMBL/GenBank/DDBJ whole genome shotgun (WGS) entry which is preliminary data.</text>
</comment>
<evidence type="ECO:0000256" key="1">
    <source>
        <dbReference type="ARBA" id="ARBA00010641"/>
    </source>
</evidence>